<dbReference type="GO" id="GO:0005886">
    <property type="term" value="C:plasma membrane"/>
    <property type="evidence" value="ECO:0007669"/>
    <property type="project" value="TreeGrafter"/>
</dbReference>
<evidence type="ECO:0000259" key="5">
    <source>
        <dbReference type="PROSITE" id="PS51004"/>
    </source>
</evidence>
<organism evidence="6 7">
    <name type="scientific">Coregonus suidteri</name>
    <dbReference type="NCBI Taxonomy" id="861788"/>
    <lineage>
        <taxon>Eukaryota</taxon>
        <taxon>Metazoa</taxon>
        <taxon>Chordata</taxon>
        <taxon>Craniata</taxon>
        <taxon>Vertebrata</taxon>
        <taxon>Euteleostomi</taxon>
        <taxon>Actinopterygii</taxon>
        <taxon>Neopterygii</taxon>
        <taxon>Teleostei</taxon>
        <taxon>Protacanthopterygii</taxon>
        <taxon>Salmoniformes</taxon>
        <taxon>Salmonidae</taxon>
        <taxon>Coregoninae</taxon>
        <taxon>Coregonus</taxon>
    </lineage>
</organism>
<dbReference type="AlphaFoldDB" id="A0AAN8KK27"/>
<dbReference type="SUPFAM" id="SSF101912">
    <property type="entry name" value="Sema domain"/>
    <property type="match status" value="1"/>
</dbReference>
<dbReference type="SMART" id="SM00630">
    <property type="entry name" value="Sema"/>
    <property type="match status" value="1"/>
</dbReference>
<dbReference type="InterPro" id="IPR001627">
    <property type="entry name" value="Semap_dom"/>
</dbReference>
<dbReference type="GO" id="GO:0007399">
    <property type="term" value="P:nervous system development"/>
    <property type="evidence" value="ECO:0007669"/>
    <property type="project" value="UniProtKB-ARBA"/>
</dbReference>
<comment type="caution">
    <text evidence="2">Lacks conserved residue(s) required for the propagation of feature annotation.</text>
</comment>
<feature type="signal peptide" evidence="4">
    <location>
        <begin position="1"/>
        <end position="28"/>
    </location>
</feature>
<name>A0AAN8KK27_9TELE</name>
<evidence type="ECO:0000256" key="4">
    <source>
        <dbReference type="SAM" id="SignalP"/>
    </source>
</evidence>
<dbReference type="Gene3D" id="2.130.10.10">
    <property type="entry name" value="YVTN repeat-like/Quinoprotein amine dehydrogenase"/>
    <property type="match status" value="1"/>
</dbReference>
<accession>A0AAN8KK27</accession>
<dbReference type="GO" id="GO:0030334">
    <property type="term" value="P:regulation of cell migration"/>
    <property type="evidence" value="ECO:0007669"/>
    <property type="project" value="TreeGrafter"/>
</dbReference>
<dbReference type="PANTHER" id="PTHR22625:SF69">
    <property type="entry name" value="PLEXIN-B3"/>
    <property type="match status" value="1"/>
</dbReference>
<reference evidence="6 7" key="1">
    <citation type="submission" date="2021-04" db="EMBL/GenBank/DDBJ databases">
        <authorList>
            <person name="De Guttry C."/>
            <person name="Zahm M."/>
            <person name="Klopp C."/>
            <person name="Cabau C."/>
            <person name="Louis A."/>
            <person name="Berthelot C."/>
            <person name="Parey E."/>
            <person name="Roest Crollius H."/>
            <person name="Montfort J."/>
            <person name="Robinson-Rechavi M."/>
            <person name="Bucao C."/>
            <person name="Bouchez O."/>
            <person name="Gislard M."/>
            <person name="Lluch J."/>
            <person name="Milhes M."/>
            <person name="Lampietro C."/>
            <person name="Lopez Roques C."/>
            <person name="Donnadieu C."/>
            <person name="Braasch I."/>
            <person name="Desvignes T."/>
            <person name="Postlethwait J."/>
            <person name="Bobe J."/>
            <person name="Wedekind C."/>
            <person name="Guiguen Y."/>
        </authorList>
    </citation>
    <scope>NUCLEOTIDE SEQUENCE [LARGE SCALE GENOMIC DNA]</scope>
    <source>
        <strain evidence="6">Cs_M1</strain>
        <tissue evidence="6">Blood</tissue>
    </source>
</reference>
<dbReference type="GO" id="GO:0008360">
    <property type="term" value="P:regulation of cell shape"/>
    <property type="evidence" value="ECO:0007669"/>
    <property type="project" value="TreeGrafter"/>
</dbReference>
<evidence type="ECO:0000256" key="3">
    <source>
        <dbReference type="SAM" id="MobiDB-lite"/>
    </source>
</evidence>
<dbReference type="GO" id="GO:0017154">
    <property type="term" value="F:semaphorin receptor activity"/>
    <property type="evidence" value="ECO:0007669"/>
    <property type="project" value="InterPro"/>
</dbReference>
<gene>
    <name evidence="6" type="ORF">J4Q44_G00391270</name>
</gene>
<dbReference type="InterPro" id="IPR015943">
    <property type="entry name" value="WD40/YVTN_repeat-like_dom_sf"/>
</dbReference>
<dbReference type="InterPro" id="IPR031148">
    <property type="entry name" value="Plexin"/>
</dbReference>
<dbReference type="PROSITE" id="PS51004">
    <property type="entry name" value="SEMA"/>
    <property type="match status" value="1"/>
</dbReference>
<evidence type="ECO:0000313" key="7">
    <source>
        <dbReference type="Proteomes" id="UP001356427"/>
    </source>
</evidence>
<sequence length="398" mass="43213">MPAASPPLLHLATWWWCLVLLLPPQPQALTQPQPDPNPEKASPAGQAFPHLSLDGSPLSHLLLDPRSGQLYVGAVNHLYHLSPDLQVLSFGQTGPKLDSSECLPPILPKDCTTAQVTPNTNKILLLEEGLALAGSEVGARRLIVCGTLFQGICDKRSLGNVSEVLYQTTNPVDTQYVAANDPRVSTVGVVLNQKGVGLMLVGRGYTSKGPSDIPPITTRRLAPSSSPARQAFSQDEELGKLVVGSYSEYNNYFISAHHHGDHVYFLFSRRDMWHRKEYRTYVSRLCAGDRSFYSYVEVPLECSGGYNLAQGATLAKHQGRPALFVAMAAGQASTPTATGRSALCVYGMSEMDAALQRAQELCYTEGGTGSTGQQEAYIEYEVSSKCLRLPKVTRHRAA</sequence>
<feature type="non-terminal residue" evidence="6">
    <location>
        <position position="398"/>
    </location>
</feature>
<protein>
    <recommendedName>
        <fullName evidence="5">Sema domain-containing protein</fullName>
    </recommendedName>
</protein>
<dbReference type="Proteomes" id="UP001356427">
    <property type="component" value="Unassembled WGS sequence"/>
</dbReference>
<proteinExistence type="predicted"/>
<dbReference type="InterPro" id="IPR036352">
    <property type="entry name" value="Semap_dom_sf"/>
</dbReference>
<evidence type="ECO:0000313" key="6">
    <source>
        <dbReference type="EMBL" id="KAK6280668.1"/>
    </source>
</evidence>
<comment type="caution">
    <text evidence="6">The sequence shown here is derived from an EMBL/GenBank/DDBJ whole genome shotgun (WGS) entry which is preliminary data.</text>
</comment>
<keyword evidence="7" id="KW-1185">Reference proteome</keyword>
<keyword evidence="4" id="KW-0732">Signal</keyword>
<feature type="domain" description="Sema" evidence="5">
    <location>
        <begin position="31"/>
        <end position="398"/>
    </location>
</feature>
<keyword evidence="1" id="KW-0325">Glycoprotein</keyword>
<dbReference type="PANTHER" id="PTHR22625">
    <property type="entry name" value="PLEXIN"/>
    <property type="match status" value="1"/>
</dbReference>
<dbReference type="GO" id="GO:0002116">
    <property type="term" value="C:semaphorin receptor complex"/>
    <property type="evidence" value="ECO:0007669"/>
    <property type="project" value="TreeGrafter"/>
</dbReference>
<dbReference type="GO" id="GO:0007162">
    <property type="term" value="P:negative regulation of cell adhesion"/>
    <property type="evidence" value="ECO:0007669"/>
    <property type="project" value="TreeGrafter"/>
</dbReference>
<dbReference type="GO" id="GO:0050772">
    <property type="term" value="P:positive regulation of axonogenesis"/>
    <property type="evidence" value="ECO:0007669"/>
    <property type="project" value="TreeGrafter"/>
</dbReference>
<evidence type="ECO:0000256" key="2">
    <source>
        <dbReference type="PROSITE-ProRule" id="PRU00352"/>
    </source>
</evidence>
<feature type="region of interest" description="Disordered" evidence="3">
    <location>
        <begin position="28"/>
        <end position="49"/>
    </location>
</feature>
<feature type="chain" id="PRO_5042867354" description="Sema domain-containing protein" evidence="4">
    <location>
        <begin position="29"/>
        <end position="398"/>
    </location>
</feature>
<dbReference type="EMBL" id="JAGTTL010001297">
    <property type="protein sequence ID" value="KAK6280668.1"/>
    <property type="molecule type" value="Genomic_DNA"/>
</dbReference>
<evidence type="ECO:0000256" key="1">
    <source>
        <dbReference type="ARBA" id="ARBA00023180"/>
    </source>
</evidence>